<dbReference type="Proteomes" id="UP000800041">
    <property type="component" value="Unassembled WGS sequence"/>
</dbReference>
<dbReference type="EMBL" id="ML977159">
    <property type="protein sequence ID" value="KAF1986062.1"/>
    <property type="molecule type" value="Genomic_DNA"/>
</dbReference>
<organism evidence="2 3">
    <name type="scientific">Aulographum hederae CBS 113979</name>
    <dbReference type="NCBI Taxonomy" id="1176131"/>
    <lineage>
        <taxon>Eukaryota</taxon>
        <taxon>Fungi</taxon>
        <taxon>Dikarya</taxon>
        <taxon>Ascomycota</taxon>
        <taxon>Pezizomycotina</taxon>
        <taxon>Dothideomycetes</taxon>
        <taxon>Pleosporomycetidae</taxon>
        <taxon>Aulographales</taxon>
        <taxon>Aulographaceae</taxon>
    </lineage>
</organism>
<accession>A0A6G1GZ28</accession>
<feature type="region of interest" description="Disordered" evidence="1">
    <location>
        <begin position="1"/>
        <end position="21"/>
    </location>
</feature>
<name>A0A6G1GZ28_9PEZI</name>
<keyword evidence="3" id="KW-1185">Reference proteome</keyword>
<gene>
    <name evidence="2" type="ORF">K402DRAFT_98462</name>
</gene>
<reference evidence="2" key="1">
    <citation type="journal article" date="2020" name="Stud. Mycol.">
        <title>101 Dothideomycetes genomes: a test case for predicting lifestyles and emergence of pathogens.</title>
        <authorList>
            <person name="Haridas S."/>
            <person name="Albert R."/>
            <person name="Binder M."/>
            <person name="Bloem J."/>
            <person name="Labutti K."/>
            <person name="Salamov A."/>
            <person name="Andreopoulos B."/>
            <person name="Baker S."/>
            <person name="Barry K."/>
            <person name="Bills G."/>
            <person name="Bluhm B."/>
            <person name="Cannon C."/>
            <person name="Castanera R."/>
            <person name="Culley D."/>
            <person name="Daum C."/>
            <person name="Ezra D."/>
            <person name="Gonzalez J."/>
            <person name="Henrissat B."/>
            <person name="Kuo A."/>
            <person name="Liang C."/>
            <person name="Lipzen A."/>
            <person name="Lutzoni F."/>
            <person name="Magnuson J."/>
            <person name="Mondo S."/>
            <person name="Nolan M."/>
            <person name="Ohm R."/>
            <person name="Pangilinan J."/>
            <person name="Park H.-J."/>
            <person name="Ramirez L."/>
            <person name="Alfaro M."/>
            <person name="Sun H."/>
            <person name="Tritt A."/>
            <person name="Yoshinaga Y."/>
            <person name="Zwiers L.-H."/>
            <person name="Turgeon B."/>
            <person name="Goodwin S."/>
            <person name="Spatafora J."/>
            <person name="Crous P."/>
            <person name="Grigoriev I."/>
        </authorList>
    </citation>
    <scope>NUCLEOTIDE SEQUENCE</scope>
    <source>
        <strain evidence="2">CBS 113979</strain>
    </source>
</reference>
<sequence>MADIEPNVTAPPSPPKLSFNGLPIITPRTQRPLHDLLGVPIAIGTGIKGYWLCLWEARGLNDSDLEDRLPPADIVAENLKSVINKLKQQAQRWRTNDGGFGVQTFPRGEMPDYWSDVVSSCSNTQIVLISSSHALLFSIDGELTQVSEYSL</sequence>
<evidence type="ECO:0000313" key="3">
    <source>
        <dbReference type="Proteomes" id="UP000800041"/>
    </source>
</evidence>
<evidence type="ECO:0000313" key="2">
    <source>
        <dbReference type="EMBL" id="KAF1986062.1"/>
    </source>
</evidence>
<dbReference type="AlphaFoldDB" id="A0A6G1GZ28"/>
<protein>
    <submittedName>
        <fullName evidence="2">Uncharacterized protein</fullName>
    </submittedName>
</protein>
<proteinExistence type="predicted"/>
<evidence type="ECO:0000256" key="1">
    <source>
        <dbReference type="SAM" id="MobiDB-lite"/>
    </source>
</evidence>